<gene>
    <name evidence="2" type="ORF">QBC35DRAFT_377645</name>
</gene>
<feature type="compositionally biased region" description="Basic and acidic residues" evidence="1">
    <location>
        <begin position="204"/>
        <end position="227"/>
    </location>
</feature>
<evidence type="ECO:0000256" key="1">
    <source>
        <dbReference type="SAM" id="MobiDB-lite"/>
    </source>
</evidence>
<feature type="compositionally biased region" description="Basic and acidic residues" evidence="1">
    <location>
        <begin position="235"/>
        <end position="272"/>
    </location>
</feature>
<feature type="region of interest" description="Disordered" evidence="1">
    <location>
        <begin position="346"/>
        <end position="424"/>
    </location>
</feature>
<feature type="compositionally biased region" description="Basic and acidic residues" evidence="1">
    <location>
        <begin position="41"/>
        <end position="75"/>
    </location>
</feature>
<evidence type="ECO:0000313" key="2">
    <source>
        <dbReference type="EMBL" id="KAK4190500.1"/>
    </source>
</evidence>
<protein>
    <submittedName>
        <fullName evidence="2">Uncharacterized protein</fullName>
    </submittedName>
</protein>
<reference evidence="2" key="2">
    <citation type="submission" date="2023-05" db="EMBL/GenBank/DDBJ databases">
        <authorList>
            <consortium name="Lawrence Berkeley National Laboratory"/>
            <person name="Steindorff A."/>
            <person name="Hensen N."/>
            <person name="Bonometti L."/>
            <person name="Westerberg I."/>
            <person name="Brannstrom I.O."/>
            <person name="Guillou S."/>
            <person name="Cros-Aarteil S."/>
            <person name="Calhoun S."/>
            <person name="Haridas S."/>
            <person name="Kuo A."/>
            <person name="Mondo S."/>
            <person name="Pangilinan J."/>
            <person name="Riley R."/>
            <person name="Labutti K."/>
            <person name="Andreopoulos B."/>
            <person name="Lipzen A."/>
            <person name="Chen C."/>
            <person name="Yanf M."/>
            <person name="Daum C."/>
            <person name="Ng V."/>
            <person name="Clum A."/>
            <person name="Ohm R."/>
            <person name="Martin F."/>
            <person name="Silar P."/>
            <person name="Natvig D."/>
            <person name="Lalanne C."/>
            <person name="Gautier V."/>
            <person name="Ament-Velasquez S.L."/>
            <person name="Kruys A."/>
            <person name="Hutchinson M.I."/>
            <person name="Powell A.J."/>
            <person name="Barry K."/>
            <person name="Miller A.N."/>
            <person name="Grigoriev I.V."/>
            <person name="Debuchy R."/>
            <person name="Gladieux P."/>
            <person name="Thoren M.H."/>
            <person name="Johannesson H."/>
        </authorList>
    </citation>
    <scope>NUCLEOTIDE SEQUENCE</scope>
    <source>
        <strain evidence="2">PSN309</strain>
    </source>
</reference>
<dbReference type="EMBL" id="MU864365">
    <property type="protein sequence ID" value="KAK4190500.1"/>
    <property type="molecule type" value="Genomic_DNA"/>
</dbReference>
<feature type="compositionally biased region" description="Low complexity" evidence="1">
    <location>
        <begin position="373"/>
        <end position="388"/>
    </location>
</feature>
<name>A0AAN6WYG1_9PEZI</name>
<organism evidence="2 3">
    <name type="scientific">Podospora australis</name>
    <dbReference type="NCBI Taxonomy" id="1536484"/>
    <lineage>
        <taxon>Eukaryota</taxon>
        <taxon>Fungi</taxon>
        <taxon>Dikarya</taxon>
        <taxon>Ascomycota</taxon>
        <taxon>Pezizomycotina</taxon>
        <taxon>Sordariomycetes</taxon>
        <taxon>Sordariomycetidae</taxon>
        <taxon>Sordariales</taxon>
        <taxon>Podosporaceae</taxon>
        <taxon>Podospora</taxon>
    </lineage>
</organism>
<dbReference type="Proteomes" id="UP001302126">
    <property type="component" value="Unassembled WGS sequence"/>
</dbReference>
<proteinExistence type="predicted"/>
<keyword evidence="3" id="KW-1185">Reference proteome</keyword>
<feature type="compositionally biased region" description="Low complexity" evidence="1">
    <location>
        <begin position="84"/>
        <end position="95"/>
    </location>
</feature>
<feature type="compositionally biased region" description="Basic and acidic residues" evidence="1">
    <location>
        <begin position="128"/>
        <end position="151"/>
    </location>
</feature>
<reference evidence="2" key="1">
    <citation type="journal article" date="2023" name="Mol. Phylogenet. Evol.">
        <title>Genome-scale phylogeny and comparative genomics of the fungal order Sordariales.</title>
        <authorList>
            <person name="Hensen N."/>
            <person name="Bonometti L."/>
            <person name="Westerberg I."/>
            <person name="Brannstrom I.O."/>
            <person name="Guillou S."/>
            <person name="Cros-Aarteil S."/>
            <person name="Calhoun S."/>
            <person name="Haridas S."/>
            <person name="Kuo A."/>
            <person name="Mondo S."/>
            <person name="Pangilinan J."/>
            <person name="Riley R."/>
            <person name="LaButti K."/>
            <person name="Andreopoulos B."/>
            <person name="Lipzen A."/>
            <person name="Chen C."/>
            <person name="Yan M."/>
            <person name="Daum C."/>
            <person name="Ng V."/>
            <person name="Clum A."/>
            <person name="Steindorff A."/>
            <person name="Ohm R.A."/>
            <person name="Martin F."/>
            <person name="Silar P."/>
            <person name="Natvig D.O."/>
            <person name="Lalanne C."/>
            <person name="Gautier V."/>
            <person name="Ament-Velasquez S.L."/>
            <person name="Kruys A."/>
            <person name="Hutchinson M.I."/>
            <person name="Powell A.J."/>
            <person name="Barry K."/>
            <person name="Miller A.N."/>
            <person name="Grigoriev I.V."/>
            <person name="Debuchy R."/>
            <person name="Gladieux P."/>
            <person name="Hiltunen Thoren M."/>
            <person name="Johannesson H."/>
        </authorList>
    </citation>
    <scope>NUCLEOTIDE SEQUENCE</scope>
    <source>
        <strain evidence="2">PSN309</strain>
    </source>
</reference>
<evidence type="ECO:0000313" key="3">
    <source>
        <dbReference type="Proteomes" id="UP001302126"/>
    </source>
</evidence>
<accession>A0AAN6WYG1</accession>
<comment type="caution">
    <text evidence="2">The sequence shown here is derived from an EMBL/GenBank/DDBJ whole genome shotgun (WGS) entry which is preliminary data.</text>
</comment>
<sequence>MGVSMSTLFSWGVTLGVLAVIAYPMLKKQTRGSVRAAPQHKRLEEKTTGQSKKEPKEKAKRQRVESYGKDSEEPSKASQVKPRAPAAPTKPSKATKAADDSSDDGLDNKEFARQLASIKQGTNLNAPKKSDEKRQKSVKQSRAEIRDEAARNNKVSSPSSTTGVDGDDDASSTNASPEVKAADAGDVSDMLEAKSFGPSVLRLTDTDKAKPKSQKKAKEPEKTETKKQRQNRRKKELEQEQRLEDEKQRKAAEETQRRTARIAEGRAAKDGSEFTNKAVKESVWTGNGAKVVEKSATNGDSAAVQPLDTFETGSFTDVSMPKSPAKPANDEWVASVLSEEEQLKLIQGEDEWNTVKTKKSNKKKRDVERGAESESAQASSTPQPQSSTNARPINGTGKPTKSFQQQSSFAALTSEEPQEEEWEV</sequence>
<feature type="compositionally biased region" description="Polar residues" evidence="1">
    <location>
        <begin position="153"/>
        <end position="163"/>
    </location>
</feature>
<dbReference type="AlphaFoldDB" id="A0AAN6WYG1"/>
<feature type="compositionally biased region" description="Polar residues" evidence="1">
    <location>
        <begin position="397"/>
        <end position="411"/>
    </location>
</feature>
<feature type="region of interest" description="Disordered" evidence="1">
    <location>
        <begin position="29"/>
        <end position="277"/>
    </location>
</feature>